<dbReference type="Proteomes" id="UP001266305">
    <property type="component" value="Unassembled WGS sequence"/>
</dbReference>
<keyword evidence="1" id="KW-0812">Transmembrane</keyword>
<comment type="caution">
    <text evidence="2">The sequence shown here is derived from an EMBL/GenBank/DDBJ whole genome shotgun (WGS) entry which is preliminary data.</text>
</comment>
<reference evidence="2 3" key="1">
    <citation type="submission" date="2023-05" db="EMBL/GenBank/DDBJ databases">
        <title>B98-5 Cell Line De Novo Hybrid Assembly: An Optical Mapping Approach.</title>
        <authorList>
            <person name="Kananen K."/>
            <person name="Auerbach J.A."/>
            <person name="Kautto E."/>
            <person name="Blachly J.S."/>
        </authorList>
    </citation>
    <scope>NUCLEOTIDE SEQUENCE [LARGE SCALE GENOMIC DNA]</scope>
    <source>
        <strain evidence="2">B95-8</strain>
        <tissue evidence="2">Cell line</tissue>
    </source>
</reference>
<keyword evidence="3" id="KW-1185">Reference proteome</keyword>
<feature type="transmembrane region" description="Helical" evidence="1">
    <location>
        <begin position="69"/>
        <end position="88"/>
    </location>
</feature>
<protein>
    <submittedName>
        <fullName evidence="2">Uncharacterized protein</fullName>
    </submittedName>
</protein>
<evidence type="ECO:0000313" key="3">
    <source>
        <dbReference type="Proteomes" id="UP001266305"/>
    </source>
</evidence>
<name>A0ABQ9W2F1_SAGOE</name>
<sequence>MAVAEVVQGYVAEDREKKAVLAGCEELEETGVVAADVVETDCVVTQKEKMVGVAWAVLVASADELEGRAVVVAFCVVLGGAGVLVVLVDEETLAEEVMGFVVVDVEETVGKIVETGVVVADVVASA</sequence>
<accession>A0ABQ9W2F1</accession>
<evidence type="ECO:0000313" key="2">
    <source>
        <dbReference type="EMBL" id="KAK2115814.1"/>
    </source>
</evidence>
<gene>
    <name evidence="2" type="ORF">P7K49_006440</name>
</gene>
<keyword evidence="1" id="KW-0472">Membrane</keyword>
<proteinExistence type="predicted"/>
<organism evidence="2 3">
    <name type="scientific">Saguinus oedipus</name>
    <name type="common">Cotton-top tamarin</name>
    <name type="synonym">Oedipomidas oedipus</name>
    <dbReference type="NCBI Taxonomy" id="9490"/>
    <lineage>
        <taxon>Eukaryota</taxon>
        <taxon>Metazoa</taxon>
        <taxon>Chordata</taxon>
        <taxon>Craniata</taxon>
        <taxon>Vertebrata</taxon>
        <taxon>Euteleostomi</taxon>
        <taxon>Mammalia</taxon>
        <taxon>Eutheria</taxon>
        <taxon>Euarchontoglires</taxon>
        <taxon>Primates</taxon>
        <taxon>Haplorrhini</taxon>
        <taxon>Platyrrhini</taxon>
        <taxon>Cebidae</taxon>
        <taxon>Callitrichinae</taxon>
        <taxon>Saguinus</taxon>
    </lineage>
</organism>
<keyword evidence="1" id="KW-1133">Transmembrane helix</keyword>
<evidence type="ECO:0000256" key="1">
    <source>
        <dbReference type="SAM" id="Phobius"/>
    </source>
</evidence>
<dbReference type="EMBL" id="JASSZA010000003">
    <property type="protein sequence ID" value="KAK2115814.1"/>
    <property type="molecule type" value="Genomic_DNA"/>
</dbReference>